<evidence type="ECO:0000313" key="1">
    <source>
        <dbReference type="EMBL" id="SFG77813.1"/>
    </source>
</evidence>
<dbReference type="STRING" id="435880.SAMN04487988_1088"/>
<proteinExistence type="predicted"/>
<reference evidence="2" key="1">
    <citation type="submission" date="2016-10" db="EMBL/GenBank/DDBJ databases">
        <authorList>
            <person name="Varghese N."/>
            <person name="Submissions S."/>
        </authorList>
    </citation>
    <scope>NUCLEOTIDE SEQUENCE [LARGE SCALE GENOMIC DNA]</scope>
    <source>
        <strain evidence="2">DSM 19315</strain>
    </source>
</reference>
<gene>
    <name evidence="1" type="ORF">SAMN04487988_1088</name>
</gene>
<dbReference type="EMBL" id="FOPC01000008">
    <property type="protein sequence ID" value="SFG77813.1"/>
    <property type="molecule type" value="Genomic_DNA"/>
</dbReference>
<accession>A0A1I2UL86</accession>
<dbReference type="Proteomes" id="UP000199642">
    <property type="component" value="Unassembled WGS sequence"/>
</dbReference>
<protein>
    <submittedName>
        <fullName evidence="1">Uncharacterized protein</fullName>
    </submittedName>
</protein>
<keyword evidence="2" id="KW-1185">Reference proteome</keyword>
<evidence type="ECO:0000313" key="2">
    <source>
        <dbReference type="Proteomes" id="UP000199642"/>
    </source>
</evidence>
<name>A0A1I2UL86_9BACT</name>
<sequence>MKIWEFFTIAAFPAFPKAGFHIHGLNQSGFWRSKWEGLLISIFQLQTVDKIRLGIFIRQPVLKGVR</sequence>
<organism evidence="1 2">
    <name type="scientific">Algoriphagus hitonicola</name>
    <dbReference type="NCBI Taxonomy" id="435880"/>
    <lineage>
        <taxon>Bacteria</taxon>
        <taxon>Pseudomonadati</taxon>
        <taxon>Bacteroidota</taxon>
        <taxon>Cytophagia</taxon>
        <taxon>Cytophagales</taxon>
        <taxon>Cyclobacteriaceae</taxon>
        <taxon>Algoriphagus</taxon>
    </lineage>
</organism>
<dbReference type="AlphaFoldDB" id="A0A1I2UL86"/>